<name>A0A031WDJ0_CLODI</name>
<evidence type="ECO:0000313" key="9">
    <source>
        <dbReference type="Proteomes" id="UP000372533"/>
    </source>
</evidence>
<protein>
    <submittedName>
        <fullName evidence="1">Uncharacterized protein</fullName>
    </submittedName>
</protein>
<dbReference type="Proteomes" id="UP000189137">
    <property type="component" value="Unassembled WGS sequence"/>
</dbReference>
<dbReference type="KEGG" id="pdf:CD630DERM_20210"/>
<dbReference type="EMBL" id="CAAJVP010000003">
    <property type="protein sequence ID" value="VHX97925.1"/>
    <property type="molecule type" value="Genomic_DNA"/>
</dbReference>
<evidence type="ECO:0000313" key="6">
    <source>
        <dbReference type="EMBL" id="VFD30552.1"/>
    </source>
</evidence>
<dbReference type="EMBL" id="FUPS01000002">
    <property type="protein sequence ID" value="SJR94025.1"/>
    <property type="molecule type" value="Genomic_DNA"/>
</dbReference>
<dbReference type="Proteomes" id="UP000878956">
    <property type="component" value="Unassembled WGS sequence"/>
</dbReference>
<evidence type="ECO:0000313" key="10">
    <source>
        <dbReference type="Proteomes" id="UP000411588"/>
    </source>
</evidence>
<dbReference type="Proteomes" id="UP000372533">
    <property type="component" value="Unassembled WGS sequence"/>
</dbReference>
<evidence type="ECO:0000313" key="5">
    <source>
        <dbReference type="EMBL" id="SJR94025.1"/>
    </source>
</evidence>
<proteinExistence type="predicted"/>
<dbReference type="EMBL" id="CAADAN010000003">
    <property type="protein sequence ID" value="VFD30552.1"/>
    <property type="molecule type" value="Genomic_DNA"/>
</dbReference>
<accession>A0A031WDJ0</accession>
<dbReference type="EMBL" id="LK932994">
    <property type="protein sequence ID" value="CDT17280.1"/>
    <property type="molecule type" value="Genomic_DNA"/>
</dbReference>
<dbReference type="EMBL" id="LK932517">
    <property type="protein sequence ID" value="CDS88048.1"/>
    <property type="molecule type" value="Genomic_DNA"/>
</dbReference>
<gene>
    <name evidence="3" type="ORF">BN1095_330398</name>
    <name evidence="1" type="ORF">BN1096_630167</name>
    <name evidence="2" type="ORF">BN1097_640030</name>
    <name evidence="4" type="ORF">KRM00_004000</name>
    <name evidence="7" type="ORF">SAMEA1402366_00824</name>
    <name evidence="6" type="ORF">SAMEA1402399_01088</name>
    <name evidence="5" type="ORF">SAMEA3375112_00760</name>
</gene>
<reference evidence="1" key="1">
    <citation type="submission" date="2014-07" db="EMBL/GenBank/DDBJ databases">
        <authorList>
            <person name="Monot Marc"/>
        </authorList>
    </citation>
    <scope>NUCLEOTIDE SEQUENCE</scope>
    <source>
        <strain evidence="3">7032989</strain>
        <strain evidence="2">7032994</strain>
    </source>
</reference>
<sequence>MSLKLDRNVLQWFDYVFENEKTSLRHYNFNCTLKEISSTSLNKVAFILEKNNSKYWKLYFEIPAEVTLKLKQNIHPLFREYIYEQISLYNNNQIYNFVNSNILKVFNNIAIYQYNILENLYTIDFKKSFIDKCQYLLIGEKRLIDEDLYLIAKSKEVFDFFNSDGTFNLTLSFDIQKNENLLDSLLELRKSIIINERI</sequence>
<evidence type="ECO:0000313" key="8">
    <source>
        <dbReference type="Proteomes" id="UP000189137"/>
    </source>
</evidence>
<dbReference type="PATRIC" id="fig|1496.1373.peg.2563"/>
<reference evidence="4" key="2">
    <citation type="journal article" date="2018" name="Genome Biol.">
        <title>SKESA: strategic k-mer extension for scrupulous assemblies.</title>
        <authorList>
            <person name="Souvorov A."/>
            <person name="Agarwala R."/>
            <person name="Lipman D.J."/>
        </authorList>
    </citation>
    <scope>NUCLEOTIDE SEQUENCE</scope>
    <source>
        <strain evidence="4">HN1000</strain>
    </source>
</reference>
<evidence type="ECO:0000313" key="2">
    <source>
        <dbReference type="EMBL" id="CDS88179.1"/>
    </source>
</evidence>
<evidence type="ECO:0000313" key="4">
    <source>
        <dbReference type="EMBL" id="HBH1544449.1"/>
    </source>
</evidence>
<dbReference type="Proteomes" id="UP000411588">
    <property type="component" value="Unassembled WGS sequence"/>
</dbReference>
<dbReference type="RefSeq" id="WP_003435191.1">
    <property type="nucleotide sequence ID" value="NZ_AP031492.1"/>
</dbReference>
<evidence type="ECO:0000313" key="3">
    <source>
        <dbReference type="EMBL" id="CDT17280.1"/>
    </source>
</evidence>
<evidence type="ECO:0000313" key="1">
    <source>
        <dbReference type="EMBL" id="CDS88048.1"/>
    </source>
</evidence>
<reference evidence="4" key="4">
    <citation type="submission" date="2021-06" db="EMBL/GenBank/DDBJ databases">
        <authorList>
            <consortium name="NCBI Pathogen Detection Project"/>
        </authorList>
    </citation>
    <scope>NUCLEOTIDE SEQUENCE</scope>
    <source>
        <strain evidence="4">HN1000</strain>
    </source>
</reference>
<reference evidence="6 10" key="3">
    <citation type="submission" date="2019-02" db="EMBL/GenBank/DDBJ databases">
        <authorList>
            <consortium name="Pathogen Informatics"/>
        </authorList>
    </citation>
    <scope>NUCLEOTIDE SEQUENCE [LARGE SCALE GENOMIC DNA]</scope>
    <source>
        <strain evidence="6">Clo34</strain>
        <strain evidence="10">clo34</strain>
        <strain evidence="9">tl291</strain>
        <strain evidence="7">Tl291</strain>
        <strain evidence="5 8">VRECD0157</strain>
    </source>
</reference>
<dbReference type="AlphaFoldDB" id="A0A031WDJ0"/>
<dbReference type="EMBL" id="LK932403">
    <property type="protein sequence ID" value="CDS88179.1"/>
    <property type="molecule type" value="Genomic_DNA"/>
</dbReference>
<dbReference type="EMBL" id="DAEPXK010000083">
    <property type="protein sequence ID" value="HBH1544449.1"/>
    <property type="molecule type" value="Genomic_DNA"/>
</dbReference>
<evidence type="ECO:0000313" key="7">
    <source>
        <dbReference type="EMBL" id="VHX97925.1"/>
    </source>
</evidence>
<organism evidence="1">
    <name type="scientific">Clostridioides difficile</name>
    <name type="common">Peptoclostridium difficile</name>
    <dbReference type="NCBI Taxonomy" id="1496"/>
    <lineage>
        <taxon>Bacteria</taxon>
        <taxon>Bacillati</taxon>
        <taxon>Bacillota</taxon>
        <taxon>Clostridia</taxon>
        <taxon>Peptostreptococcales</taxon>
        <taxon>Peptostreptococcaceae</taxon>
        <taxon>Clostridioides</taxon>
    </lineage>
</organism>